<keyword evidence="3" id="KW-1185">Reference proteome</keyword>
<protein>
    <submittedName>
        <fullName evidence="2">Uncharacterized protein</fullName>
    </submittedName>
</protein>
<feature type="compositionally biased region" description="Basic residues" evidence="1">
    <location>
        <begin position="62"/>
        <end position="79"/>
    </location>
</feature>
<accession>A0A8X6XFF2</accession>
<reference evidence="2" key="1">
    <citation type="submission" date="2020-08" db="EMBL/GenBank/DDBJ databases">
        <title>Multicomponent nature underlies the extraordinary mechanical properties of spider dragline silk.</title>
        <authorList>
            <person name="Kono N."/>
            <person name="Nakamura H."/>
            <person name="Mori M."/>
            <person name="Yoshida Y."/>
            <person name="Ohtoshi R."/>
            <person name="Malay A.D."/>
            <person name="Moran D.A.P."/>
            <person name="Tomita M."/>
            <person name="Numata K."/>
            <person name="Arakawa K."/>
        </authorList>
    </citation>
    <scope>NUCLEOTIDE SEQUENCE</scope>
</reference>
<evidence type="ECO:0000256" key="1">
    <source>
        <dbReference type="SAM" id="MobiDB-lite"/>
    </source>
</evidence>
<dbReference type="Proteomes" id="UP000886998">
    <property type="component" value="Unassembled WGS sequence"/>
</dbReference>
<evidence type="ECO:0000313" key="3">
    <source>
        <dbReference type="Proteomes" id="UP000886998"/>
    </source>
</evidence>
<evidence type="ECO:0000313" key="2">
    <source>
        <dbReference type="EMBL" id="GFY52254.1"/>
    </source>
</evidence>
<sequence length="110" mass="12349">MRETLSVRPKKFPSHHTPVPPEPRGVVIPHCTILTPPRPHRSPSSQSLIPQPTQRDPSPRCCQKKRHPEAPSPHRHQHQGLKNGGGGLNFQSSSKRHSAYMFAFSSFSSY</sequence>
<gene>
    <name evidence="2" type="ORF">TNIN_53711</name>
</gene>
<comment type="caution">
    <text evidence="2">The sequence shown here is derived from an EMBL/GenBank/DDBJ whole genome shotgun (WGS) entry which is preliminary data.</text>
</comment>
<organism evidence="2 3">
    <name type="scientific">Trichonephila inaurata madagascariensis</name>
    <dbReference type="NCBI Taxonomy" id="2747483"/>
    <lineage>
        <taxon>Eukaryota</taxon>
        <taxon>Metazoa</taxon>
        <taxon>Ecdysozoa</taxon>
        <taxon>Arthropoda</taxon>
        <taxon>Chelicerata</taxon>
        <taxon>Arachnida</taxon>
        <taxon>Araneae</taxon>
        <taxon>Araneomorphae</taxon>
        <taxon>Entelegynae</taxon>
        <taxon>Araneoidea</taxon>
        <taxon>Nephilidae</taxon>
        <taxon>Trichonephila</taxon>
        <taxon>Trichonephila inaurata</taxon>
    </lineage>
</organism>
<name>A0A8X6XFF2_9ARAC</name>
<dbReference type="EMBL" id="BMAV01008579">
    <property type="protein sequence ID" value="GFY52254.1"/>
    <property type="molecule type" value="Genomic_DNA"/>
</dbReference>
<feature type="region of interest" description="Disordered" evidence="1">
    <location>
        <begin position="1"/>
        <end position="92"/>
    </location>
</feature>
<dbReference type="AlphaFoldDB" id="A0A8X6XFF2"/>
<proteinExistence type="predicted"/>